<sequence>MQCEIARLAGSGGWSLGFGLDDDVPDWRESIGGDRVPVESDLSQSGDHRGG</sequence>
<protein>
    <submittedName>
        <fullName evidence="2">Uncharacterized protein</fullName>
    </submittedName>
</protein>
<organism evidence="2">
    <name type="scientific">bioreactor metagenome</name>
    <dbReference type="NCBI Taxonomy" id="1076179"/>
    <lineage>
        <taxon>unclassified sequences</taxon>
        <taxon>metagenomes</taxon>
        <taxon>ecological metagenomes</taxon>
    </lineage>
</organism>
<comment type="caution">
    <text evidence="2">The sequence shown here is derived from an EMBL/GenBank/DDBJ whole genome shotgun (WGS) entry which is preliminary data.</text>
</comment>
<proteinExistence type="predicted"/>
<feature type="region of interest" description="Disordered" evidence="1">
    <location>
        <begin position="28"/>
        <end position="51"/>
    </location>
</feature>
<dbReference type="EMBL" id="VSSQ01130734">
    <property type="protein sequence ID" value="MPN58254.1"/>
    <property type="molecule type" value="Genomic_DNA"/>
</dbReference>
<feature type="compositionally biased region" description="Basic and acidic residues" evidence="1">
    <location>
        <begin position="28"/>
        <end position="38"/>
    </location>
</feature>
<gene>
    <name evidence="2" type="ORF">SDC9_205957</name>
</gene>
<evidence type="ECO:0000313" key="2">
    <source>
        <dbReference type="EMBL" id="MPN58254.1"/>
    </source>
</evidence>
<name>A0A645JCX1_9ZZZZ</name>
<reference evidence="2" key="1">
    <citation type="submission" date="2019-08" db="EMBL/GenBank/DDBJ databases">
        <authorList>
            <person name="Kucharzyk K."/>
            <person name="Murdoch R.W."/>
            <person name="Higgins S."/>
            <person name="Loffler F."/>
        </authorList>
    </citation>
    <scope>NUCLEOTIDE SEQUENCE</scope>
</reference>
<accession>A0A645JCX1</accession>
<dbReference type="AlphaFoldDB" id="A0A645JCX1"/>
<evidence type="ECO:0000256" key="1">
    <source>
        <dbReference type="SAM" id="MobiDB-lite"/>
    </source>
</evidence>